<evidence type="ECO:0000256" key="2">
    <source>
        <dbReference type="ARBA" id="ARBA00022448"/>
    </source>
</evidence>
<keyword evidence="8" id="KW-0406">Ion transport</keyword>
<feature type="region of interest" description="Disordered" evidence="10">
    <location>
        <begin position="1"/>
        <end position="20"/>
    </location>
</feature>
<keyword evidence="6" id="KW-0630">Potassium</keyword>
<dbReference type="InterPro" id="IPR004772">
    <property type="entry name" value="TrkH"/>
</dbReference>
<evidence type="ECO:0000256" key="8">
    <source>
        <dbReference type="ARBA" id="ARBA00023065"/>
    </source>
</evidence>
<dbReference type="PANTHER" id="PTHR32024">
    <property type="entry name" value="TRK SYSTEM POTASSIUM UPTAKE PROTEIN TRKG-RELATED"/>
    <property type="match status" value="1"/>
</dbReference>
<dbReference type="KEGG" id="pvo:PVOR_17419"/>
<protein>
    <submittedName>
        <fullName evidence="12">Na+-transporting ATP synthase</fullName>
    </submittedName>
</protein>
<evidence type="ECO:0000256" key="10">
    <source>
        <dbReference type="SAM" id="MobiDB-lite"/>
    </source>
</evidence>
<keyword evidence="4" id="KW-0633">Potassium transport</keyword>
<keyword evidence="9 11" id="KW-0472">Membrane</keyword>
<dbReference type="GO" id="GO:0005886">
    <property type="term" value="C:plasma membrane"/>
    <property type="evidence" value="ECO:0007669"/>
    <property type="project" value="UniProtKB-SubCell"/>
</dbReference>
<organism evidence="12 13">
    <name type="scientific">Paenibacillus vortex V453</name>
    <dbReference type="NCBI Taxonomy" id="715225"/>
    <lineage>
        <taxon>Bacteria</taxon>
        <taxon>Bacillati</taxon>
        <taxon>Bacillota</taxon>
        <taxon>Bacilli</taxon>
        <taxon>Bacillales</taxon>
        <taxon>Paenibacillaceae</taxon>
        <taxon>Paenibacillus</taxon>
    </lineage>
</organism>
<feature type="transmembrane region" description="Helical" evidence="11">
    <location>
        <begin position="435"/>
        <end position="456"/>
    </location>
</feature>
<evidence type="ECO:0000313" key="12">
    <source>
        <dbReference type="EMBL" id="EFU40674.1"/>
    </source>
</evidence>
<feature type="transmembrane region" description="Helical" evidence="11">
    <location>
        <begin position="103"/>
        <end position="127"/>
    </location>
</feature>
<comment type="caution">
    <text evidence="12">The sequence shown here is derived from an EMBL/GenBank/DDBJ whole genome shotgun (WGS) entry which is preliminary data.</text>
</comment>
<evidence type="ECO:0000256" key="5">
    <source>
        <dbReference type="ARBA" id="ARBA00022692"/>
    </source>
</evidence>
<dbReference type="InterPro" id="IPR003445">
    <property type="entry name" value="Cat_transpt"/>
</dbReference>
<feature type="transmembrane region" description="Helical" evidence="11">
    <location>
        <begin position="42"/>
        <end position="60"/>
    </location>
</feature>
<feature type="transmembrane region" description="Helical" evidence="11">
    <location>
        <begin position="187"/>
        <end position="206"/>
    </location>
</feature>
<dbReference type="Proteomes" id="UP000003094">
    <property type="component" value="Unassembled WGS sequence"/>
</dbReference>
<feature type="transmembrane region" description="Helical" evidence="11">
    <location>
        <begin position="253"/>
        <end position="274"/>
    </location>
</feature>
<evidence type="ECO:0000256" key="1">
    <source>
        <dbReference type="ARBA" id="ARBA00004651"/>
    </source>
</evidence>
<feature type="transmembrane region" description="Helical" evidence="11">
    <location>
        <begin position="72"/>
        <end position="91"/>
    </location>
</feature>
<dbReference type="AlphaFoldDB" id="A0A2R9STI6"/>
<keyword evidence="7 11" id="KW-1133">Transmembrane helix</keyword>
<dbReference type="PANTHER" id="PTHR32024:SF1">
    <property type="entry name" value="KTR SYSTEM POTASSIUM UPTAKE PROTEIN B"/>
    <property type="match status" value="1"/>
</dbReference>
<dbReference type="EMBL" id="ADHJ01000025">
    <property type="protein sequence ID" value="EFU40674.1"/>
    <property type="molecule type" value="Genomic_DNA"/>
</dbReference>
<feature type="transmembrane region" description="Helical" evidence="11">
    <location>
        <begin position="154"/>
        <end position="175"/>
    </location>
</feature>
<dbReference type="NCBIfam" id="TIGR00933">
    <property type="entry name" value="2a38"/>
    <property type="match status" value="1"/>
</dbReference>
<name>A0A2R9STI6_9BACL</name>
<proteinExistence type="predicted"/>
<dbReference type="Pfam" id="PF02386">
    <property type="entry name" value="TrkH"/>
    <property type="match status" value="1"/>
</dbReference>
<accession>A0A2R9STI6</accession>
<evidence type="ECO:0000256" key="7">
    <source>
        <dbReference type="ARBA" id="ARBA00022989"/>
    </source>
</evidence>
<evidence type="ECO:0000256" key="11">
    <source>
        <dbReference type="SAM" id="Phobius"/>
    </source>
</evidence>
<keyword evidence="5 11" id="KW-0812">Transmembrane</keyword>
<feature type="compositionally biased region" description="Polar residues" evidence="10">
    <location>
        <begin position="10"/>
        <end position="20"/>
    </location>
</feature>
<reference evidence="12 13" key="1">
    <citation type="journal article" date="2010" name="BMC Genomics">
        <title>Genome sequence of the pattern forming Paenibacillus vortex bacterium reveals potential for thriving in complex environments.</title>
        <authorList>
            <person name="Sirota-Madi A."/>
            <person name="Olender T."/>
            <person name="Helman Y."/>
            <person name="Ingham C."/>
            <person name="Brainis I."/>
            <person name="Roth D."/>
            <person name="Hagi E."/>
            <person name="Brodsky L."/>
            <person name="Leshkowitz D."/>
            <person name="Galatenko V."/>
            <person name="Nikolaev V."/>
            <person name="Mugasimangalam R.C."/>
            <person name="Bransburg-Zabary S."/>
            <person name="Gutnick D.L."/>
            <person name="Lancet D."/>
            <person name="Ben-Jacob E."/>
        </authorList>
    </citation>
    <scope>NUCLEOTIDE SEQUENCE [LARGE SCALE GENOMIC DNA]</scope>
    <source>
        <strain evidence="12 13">V453</strain>
    </source>
</reference>
<dbReference type="GO" id="GO:0015379">
    <property type="term" value="F:potassium:chloride symporter activity"/>
    <property type="evidence" value="ECO:0007669"/>
    <property type="project" value="InterPro"/>
</dbReference>
<evidence type="ECO:0000256" key="9">
    <source>
        <dbReference type="ARBA" id="ARBA00023136"/>
    </source>
</evidence>
<evidence type="ECO:0000313" key="13">
    <source>
        <dbReference type="Proteomes" id="UP000003094"/>
    </source>
</evidence>
<comment type="subcellular location">
    <subcellularLocation>
        <location evidence="1">Cell membrane</location>
        <topology evidence="1">Multi-pass membrane protein</topology>
    </subcellularLocation>
</comment>
<evidence type="ECO:0000256" key="6">
    <source>
        <dbReference type="ARBA" id="ARBA00022958"/>
    </source>
</evidence>
<feature type="transmembrane region" description="Helical" evidence="11">
    <location>
        <begin position="376"/>
        <end position="396"/>
    </location>
</feature>
<sequence>MGVEFVRRPSINSNDRNTQHSAPGKMELFINKLKKKMSPPQLIMLVFFTLILIGAALLALPHSSSTGSSVGLLDALFTATSAICVNGLVVLDTGSVFSTFGQVIIMMLIQIGGLGFMTFGVMVAIVLGKRIGLKQRLIIQQTTYSTSAQGLVKLSMYMVLIAFAFEALATIVLTLRWQSDFGWGQAAYYALFHSVSAFNNAGFALWSDSLTPFVGDPIVNITIVLLFIIGGLGYIVIVDVFQKRSWKKLSLHSKVVLVGTGTLSLLGFLFIYFMESWNPSTFGQLSGSEQVLAAFFQGITPRSSGFNTIDIGSMLAASQFFIIILMFIGAASGGTGGGIKINTLVVLILATIQTFRGGGQIHAFKRKIAGETVMRALAVVMSSLVVVLGVSLLLTISEGMLEEHFLEVLFEATSAFSTTGLSMGLTSELSPVGKFIVTITMFAGRLGPLTLAYALAQKKRSSKIGYAEDHILIG</sequence>
<feature type="transmembrane region" description="Helical" evidence="11">
    <location>
        <begin position="311"/>
        <end position="331"/>
    </location>
</feature>
<feature type="transmembrane region" description="Helical" evidence="11">
    <location>
        <begin position="218"/>
        <end position="241"/>
    </location>
</feature>
<keyword evidence="2" id="KW-0813">Transport</keyword>
<evidence type="ECO:0000256" key="4">
    <source>
        <dbReference type="ARBA" id="ARBA00022538"/>
    </source>
</evidence>
<keyword evidence="3" id="KW-1003">Cell membrane</keyword>
<gene>
    <name evidence="12" type="ORF">PVOR_17419</name>
</gene>
<keyword evidence="13" id="KW-1185">Reference proteome</keyword>
<evidence type="ECO:0000256" key="3">
    <source>
        <dbReference type="ARBA" id="ARBA00022475"/>
    </source>
</evidence>